<dbReference type="PANTHER" id="PTHR28638:SF1">
    <property type="entry name" value="PRE-B-CELL LEUKEMIA TRANSCRIPTION FACTOR-INTERACTING PROTEIN 1"/>
    <property type="match status" value="1"/>
</dbReference>
<feature type="region of interest" description="Disordered" evidence="3">
    <location>
        <begin position="1"/>
        <end position="171"/>
    </location>
</feature>
<evidence type="ECO:0000256" key="2">
    <source>
        <dbReference type="SAM" id="Coils"/>
    </source>
</evidence>
<reference evidence="5" key="1">
    <citation type="submission" date="2025-08" db="UniProtKB">
        <authorList>
            <consortium name="Ensembl"/>
        </authorList>
    </citation>
    <scope>IDENTIFICATION</scope>
</reference>
<dbReference type="AlphaFoldDB" id="A0A8B9M8T4"/>
<feature type="compositionally biased region" description="Polar residues" evidence="3">
    <location>
        <begin position="1"/>
        <end position="11"/>
    </location>
</feature>
<evidence type="ECO:0000256" key="4">
    <source>
        <dbReference type="SAM" id="Phobius"/>
    </source>
</evidence>
<feature type="region of interest" description="Disordered" evidence="3">
    <location>
        <begin position="604"/>
        <end position="624"/>
    </location>
</feature>
<keyword evidence="1 2" id="KW-0175">Coiled coil</keyword>
<feature type="region of interest" description="Disordered" evidence="3">
    <location>
        <begin position="221"/>
        <end position="245"/>
    </location>
</feature>
<reference evidence="5" key="2">
    <citation type="submission" date="2025-09" db="UniProtKB">
        <authorList>
            <consortium name="Ensembl"/>
        </authorList>
    </citation>
    <scope>IDENTIFICATION</scope>
</reference>
<dbReference type="Proteomes" id="UP000694541">
    <property type="component" value="Unplaced"/>
</dbReference>
<feature type="compositionally biased region" description="Pro residues" evidence="3">
    <location>
        <begin position="152"/>
        <end position="161"/>
    </location>
</feature>
<accession>A0A8B9M8T4</accession>
<keyword evidence="4" id="KW-1133">Transmembrane helix</keyword>
<keyword evidence="4" id="KW-0472">Membrane</keyword>
<feature type="transmembrane region" description="Helical" evidence="4">
    <location>
        <begin position="180"/>
        <end position="200"/>
    </location>
</feature>
<evidence type="ECO:0000256" key="3">
    <source>
        <dbReference type="SAM" id="MobiDB-lite"/>
    </source>
</evidence>
<feature type="coiled-coil region" evidence="2">
    <location>
        <begin position="249"/>
        <end position="329"/>
    </location>
</feature>
<protein>
    <submittedName>
        <fullName evidence="5">PBX homeobox interacting protein 1</fullName>
    </submittedName>
</protein>
<evidence type="ECO:0000256" key="1">
    <source>
        <dbReference type="ARBA" id="ARBA00023054"/>
    </source>
</evidence>
<feature type="region of interest" description="Disordered" evidence="3">
    <location>
        <begin position="410"/>
        <end position="488"/>
    </location>
</feature>
<keyword evidence="4" id="KW-0812">Transmembrane</keyword>
<dbReference type="InterPro" id="IPR051990">
    <property type="entry name" value="CCPG1/PBIP1"/>
</dbReference>
<dbReference type="PANTHER" id="PTHR28638">
    <property type="entry name" value="CELL CYCLE PROGRESSION PROTEIN 1"/>
    <property type="match status" value="1"/>
</dbReference>
<feature type="region of interest" description="Disordered" evidence="3">
    <location>
        <begin position="330"/>
        <end position="361"/>
    </location>
</feature>
<proteinExistence type="predicted"/>
<name>A0A8B9M8T4_9AVES</name>
<dbReference type="Ensembl" id="ENSANIT00000004668.1">
    <property type="protein sequence ID" value="ENSANIP00000004524.1"/>
    <property type="gene ID" value="ENSANIG00000003072.1"/>
</dbReference>
<evidence type="ECO:0000313" key="5">
    <source>
        <dbReference type="Ensembl" id="ENSANIP00000004524.1"/>
    </source>
</evidence>
<feature type="compositionally biased region" description="Basic and acidic residues" evidence="3">
    <location>
        <begin position="440"/>
        <end position="466"/>
    </location>
</feature>
<feature type="compositionally biased region" description="Low complexity" evidence="3">
    <location>
        <begin position="330"/>
        <end position="342"/>
    </location>
</feature>
<feature type="compositionally biased region" description="Acidic residues" evidence="3">
    <location>
        <begin position="103"/>
        <end position="112"/>
    </location>
</feature>
<dbReference type="GO" id="GO:0016020">
    <property type="term" value="C:membrane"/>
    <property type="evidence" value="ECO:0007669"/>
    <property type="project" value="TreeGrafter"/>
</dbReference>
<organism evidence="5 6">
    <name type="scientific">Accipiter nisus</name>
    <name type="common">Eurasian sparrowhawk</name>
    <dbReference type="NCBI Taxonomy" id="211598"/>
    <lineage>
        <taxon>Eukaryota</taxon>
        <taxon>Metazoa</taxon>
        <taxon>Chordata</taxon>
        <taxon>Craniata</taxon>
        <taxon>Vertebrata</taxon>
        <taxon>Euteleostomi</taxon>
        <taxon>Archelosauria</taxon>
        <taxon>Archosauria</taxon>
        <taxon>Dinosauria</taxon>
        <taxon>Saurischia</taxon>
        <taxon>Theropoda</taxon>
        <taxon>Coelurosauria</taxon>
        <taxon>Aves</taxon>
        <taxon>Neognathae</taxon>
        <taxon>Neoaves</taxon>
        <taxon>Telluraves</taxon>
        <taxon>Accipitrimorphae</taxon>
        <taxon>Accipitriformes</taxon>
        <taxon>Accipitridae</taxon>
        <taxon>Accipitrinae</taxon>
        <taxon>Accipiter</taxon>
    </lineage>
</organism>
<sequence>MAEKTASQVSDHSWVLAGSEGLPVNTVGPEQDLASHGAEDEELKEEQGTQDTITAVAANGTAAFPGQTQHPESSRLGDLEECWDPRAGVVPAPDGSTEPSVPDGDEQEEPDAELGPCPDNPLAGPPTEEGSCTSSDDDVEGLRRRQGHKPCPAGPPPPVPAPHQGTLDASDKDGLSMSKYLLGALAVVAVGLLIVSGGIYDPVDGPMENVVSRDVAAGEQELPLPTDGNDSQQKAPSSDAGDPQSVQSVSLLLDKLAKENQEIRLMQAELQAHKEELHALLQKSEGEPVAAGGQQQSLAAENERLRAALEREAAALRDAQAELQHLRAAGAPGSPRAGEPAAQQPPSTGASAHGEDAARREGTWQHGWLALVRQELVGALERARGPGGLEGLVEELRTLEQRLGRELEAAKPFPGPWKKPFKAEKKESRRHKRHGAGGGPHERERREQTKPHAPGKDHRFPREHKPGKAWGKSSHGPPQHGPRKLPPLSWYQAPQGCLGVADCARKEGREVLGAALKPVQKAEFLRLLEGFMGRLGWGGHFRGLAAQLDGAFGADGTFAHDRLRFVDFVDDVEELLEEVARQERGNKKAADGFEEYVLRHYAGDGGAAGKEQGRKATRQHSTGG</sequence>
<keyword evidence="6" id="KW-1185">Reference proteome</keyword>
<evidence type="ECO:0000313" key="6">
    <source>
        <dbReference type="Proteomes" id="UP000694541"/>
    </source>
</evidence>